<comment type="pathway">
    <text evidence="11">Carbohydrate degradation; glycolysis; D-glyceraldehyde 3-phosphate and glycerone phosphate from D-glucose: step 3/4.</text>
</comment>
<keyword evidence="8 11" id="KW-0460">Magnesium</keyword>
<dbReference type="GO" id="GO:0005524">
    <property type="term" value="F:ATP binding"/>
    <property type="evidence" value="ECO:0007669"/>
    <property type="project" value="UniProtKB-KW"/>
</dbReference>
<dbReference type="SUPFAM" id="SSF53784">
    <property type="entry name" value="Phosphofructokinase"/>
    <property type="match status" value="1"/>
</dbReference>
<name>A0AAE0F1J4_9CHLO</name>
<evidence type="ECO:0000256" key="1">
    <source>
        <dbReference type="ARBA" id="ARBA00001946"/>
    </source>
</evidence>
<keyword evidence="15" id="KW-1185">Reference proteome</keyword>
<dbReference type="InterPro" id="IPR012004">
    <property type="entry name" value="PyroP-dep_PFK_TP0108"/>
</dbReference>
<dbReference type="AlphaFoldDB" id="A0AAE0F1J4"/>
<keyword evidence="3 11" id="KW-0808">Transferase</keyword>
<evidence type="ECO:0000256" key="11">
    <source>
        <dbReference type="HAMAP-Rule" id="MF_03186"/>
    </source>
</evidence>
<dbReference type="GO" id="GO:0046872">
    <property type="term" value="F:metal ion binding"/>
    <property type="evidence" value="ECO:0007669"/>
    <property type="project" value="UniProtKB-KW"/>
</dbReference>
<evidence type="ECO:0000256" key="5">
    <source>
        <dbReference type="ARBA" id="ARBA00022741"/>
    </source>
</evidence>
<feature type="binding site" evidence="11">
    <location>
        <position position="355"/>
    </location>
    <ligand>
        <name>substrate</name>
    </ligand>
</feature>
<comment type="subunit">
    <text evidence="11">Homotetramer.</text>
</comment>
<dbReference type="InterPro" id="IPR035966">
    <property type="entry name" value="PKF_sf"/>
</dbReference>
<dbReference type="Proteomes" id="UP001190700">
    <property type="component" value="Unassembled WGS sequence"/>
</dbReference>
<keyword evidence="5 11" id="KW-0547">Nucleotide-binding</keyword>
<proteinExistence type="inferred from homology"/>
<dbReference type="PIRSF" id="PIRSF000534">
    <property type="entry name" value="PPi_PFK_TP0108"/>
    <property type="match status" value="1"/>
</dbReference>
<accession>A0AAE0F1J4</accession>
<feature type="site" description="Important for substrate specificity; cannot use PPi as phosphoryl donor" evidence="11">
    <location>
        <position position="227"/>
    </location>
</feature>
<comment type="caution">
    <text evidence="14">The sequence shown here is derived from an EMBL/GenBank/DDBJ whole genome shotgun (WGS) entry which is preliminary data.</text>
</comment>
<evidence type="ECO:0000256" key="12">
    <source>
        <dbReference type="SAM" id="MobiDB-lite"/>
    </source>
</evidence>
<reference evidence="14 15" key="1">
    <citation type="journal article" date="2015" name="Genome Biol. Evol.">
        <title>Comparative Genomics of a Bacterivorous Green Alga Reveals Evolutionary Causalities and Consequences of Phago-Mixotrophic Mode of Nutrition.</title>
        <authorList>
            <person name="Burns J.A."/>
            <person name="Paasch A."/>
            <person name="Narechania A."/>
            <person name="Kim E."/>
        </authorList>
    </citation>
    <scope>NUCLEOTIDE SEQUENCE [LARGE SCALE GENOMIC DNA]</scope>
    <source>
        <strain evidence="14 15">PLY_AMNH</strain>
    </source>
</reference>
<dbReference type="PRINTS" id="PR00476">
    <property type="entry name" value="PHFRCTKINASE"/>
</dbReference>
<dbReference type="InterPro" id="IPR022953">
    <property type="entry name" value="ATP_PFK"/>
</dbReference>
<dbReference type="NCBIfam" id="NF005301">
    <property type="entry name" value="PRK06830.1"/>
    <property type="match status" value="1"/>
</dbReference>
<protein>
    <recommendedName>
        <fullName evidence="11">ATP-dependent 6-phosphofructokinase</fullName>
        <shortName evidence="11">ATP-PFK</shortName>
        <shortName evidence="11">Phosphofructokinase</shortName>
        <ecNumber evidence="11">2.7.1.11</ecNumber>
    </recommendedName>
    <alternativeName>
        <fullName evidence="11">Phosphohexokinase</fullName>
    </alternativeName>
</protein>
<evidence type="ECO:0000256" key="8">
    <source>
        <dbReference type="ARBA" id="ARBA00022842"/>
    </source>
</evidence>
<evidence type="ECO:0000256" key="7">
    <source>
        <dbReference type="ARBA" id="ARBA00022840"/>
    </source>
</evidence>
<dbReference type="EMBL" id="LGRX02028532">
    <property type="protein sequence ID" value="KAK3247957.1"/>
    <property type="molecule type" value="Genomic_DNA"/>
</dbReference>
<feature type="binding site" evidence="11">
    <location>
        <begin position="411"/>
        <end position="414"/>
    </location>
    <ligand>
        <name>substrate</name>
    </ligand>
</feature>
<evidence type="ECO:0000256" key="9">
    <source>
        <dbReference type="ARBA" id="ARBA00023152"/>
    </source>
</evidence>
<feature type="binding site" evidence="11">
    <location>
        <begin position="200"/>
        <end position="201"/>
    </location>
    <ligand>
        <name>ATP</name>
        <dbReference type="ChEBI" id="CHEBI:30616"/>
    </ligand>
</feature>
<keyword evidence="6 11" id="KW-0418">Kinase</keyword>
<dbReference type="EC" id="2.7.1.11" evidence="11"/>
<feature type="binding site" evidence="11">
    <location>
        <position position="226"/>
    </location>
    <ligand>
        <name>Mg(2+)</name>
        <dbReference type="ChEBI" id="CHEBI:18420"/>
        <note>catalytic</note>
    </ligand>
</feature>
<keyword evidence="11" id="KW-0963">Cytoplasm</keyword>
<evidence type="ECO:0000256" key="10">
    <source>
        <dbReference type="ARBA" id="ARBA00048070"/>
    </source>
</evidence>
<dbReference type="HAMAP" id="MF_01981">
    <property type="entry name" value="Phosphofructokinase_II_X"/>
    <property type="match status" value="1"/>
</dbReference>
<dbReference type="InterPro" id="IPR050929">
    <property type="entry name" value="PFKA"/>
</dbReference>
<comment type="activity regulation">
    <text evidence="11">Allosterically activated by AMP.</text>
</comment>
<dbReference type="GO" id="GO:0005737">
    <property type="term" value="C:cytoplasm"/>
    <property type="evidence" value="ECO:0007669"/>
    <property type="project" value="UniProtKB-SubCell"/>
</dbReference>
<feature type="binding site" evidence="11">
    <location>
        <begin position="254"/>
        <end position="256"/>
    </location>
    <ligand>
        <name>substrate</name>
    </ligand>
</feature>
<keyword evidence="9 11" id="KW-0324">Glycolysis</keyword>
<feature type="domain" description="Phosphofructokinase" evidence="13">
    <location>
        <begin position="130"/>
        <end position="436"/>
    </location>
</feature>
<dbReference type="PANTHER" id="PTHR45770">
    <property type="entry name" value="ATP-DEPENDENT 6-PHOSPHOFRUCTOKINASE 1"/>
    <property type="match status" value="1"/>
</dbReference>
<dbReference type="Gene3D" id="3.40.50.450">
    <property type="match status" value="1"/>
</dbReference>
<comment type="catalytic activity">
    <reaction evidence="10 11">
        <text>beta-D-fructose 6-phosphate + ATP = beta-D-fructose 1,6-bisphosphate + ADP + H(+)</text>
        <dbReference type="Rhea" id="RHEA:16109"/>
        <dbReference type="ChEBI" id="CHEBI:15378"/>
        <dbReference type="ChEBI" id="CHEBI:30616"/>
        <dbReference type="ChEBI" id="CHEBI:32966"/>
        <dbReference type="ChEBI" id="CHEBI:57634"/>
        <dbReference type="ChEBI" id="CHEBI:456216"/>
        <dbReference type="EC" id="2.7.1.11"/>
    </reaction>
</comment>
<gene>
    <name evidence="11" type="primary">PFK</name>
    <name evidence="14" type="ORF">CYMTET_42560</name>
</gene>
<comment type="cofactor">
    <cofactor evidence="1 11">
        <name>Mg(2+)</name>
        <dbReference type="ChEBI" id="CHEBI:18420"/>
    </cofactor>
</comment>
<keyword evidence="11" id="KW-0021">Allosteric enzyme</keyword>
<evidence type="ECO:0000256" key="2">
    <source>
        <dbReference type="ARBA" id="ARBA00002659"/>
    </source>
</evidence>
<organism evidence="14 15">
    <name type="scientific">Cymbomonas tetramitiformis</name>
    <dbReference type="NCBI Taxonomy" id="36881"/>
    <lineage>
        <taxon>Eukaryota</taxon>
        <taxon>Viridiplantae</taxon>
        <taxon>Chlorophyta</taxon>
        <taxon>Pyramimonadophyceae</taxon>
        <taxon>Pyramimonadales</taxon>
        <taxon>Pyramimonadaceae</taxon>
        <taxon>Cymbomonas</taxon>
    </lineage>
</organism>
<feature type="binding site" evidence="11">
    <location>
        <position position="137"/>
    </location>
    <ligand>
        <name>ATP</name>
        <dbReference type="ChEBI" id="CHEBI:30616"/>
    </ligand>
</feature>
<feature type="region of interest" description="Disordered" evidence="12">
    <location>
        <begin position="1"/>
        <end position="29"/>
    </location>
</feature>
<dbReference type="GO" id="GO:0003872">
    <property type="term" value="F:6-phosphofructokinase activity"/>
    <property type="evidence" value="ECO:0007669"/>
    <property type="project" value="UniProtKB-UniRule"/>
</dbReference>
<keyword evidence="7 11" id="KW-0067">ATP-binding</keyword>
<dbReference type="FunFam" id="3.40.50.450:FF:000002">
    <property type="entry name" value="ATP-dependent 6-phosphofructokinase"/>
    <property type="match status" value="1"/>
</dbReference>
<feature type="binding site" evidence="11">
    <location>
        <begin position="225"/>
        <end position="228"/>
    </location>
    <ligand>
        <name>ATP</name>
        <dbReference type="ChEBI" id="CHEBI:30616"/>
    </ligand>
</feature>
<evidence type="ECO:0000313" key="14">
    <source>
        <dbReference type="EMBL" id="KAK3247957.1"/>
    </source>
</evidence>
<evidence type="ECO:0000256" key="3">
    <source>
        <dbReference type="ARBA" id="ARBA00022679"/>
    </source>
</evidence>
<dbReference type="InterPro" id="IPR000023">
    <property type="entry name" value="Phosphofructokinase_dom"/>
</dbReference>
<dbReference type="Pfam" id="PF00365">
    <property type="entry name" value="PFK"/>
    <property type="match status" value="1"/>
</dbReference>
<feature type="binding site" evidence="11">
    <location>
        <begin position="299"/>
        <end position="301"/>
    </location>
    <ligand>
        <name>substrate</name>
    </ligand>
</feature>
<evidence type="ECO:0000259" key="13">
    <source>
        <dbReference type="Pfam" id="PF00365"/>
    </source>
</evidence>
<comment type="function">
    <text evidence="2 11">Catalyzes the phosphorylation of D-fructose 6-phosphate to fructose 1,6-bisphosphate by ATP, the first committing step of glycolysis.</text>
</comment>
<sequence>MGFPRRPTVVVYNKSGNGNGDAATSPQKSTKTVEDTVVFPADDDNLCVVDPLCGGTLMKAQHLGDFMKLPKYNNPMLDDEAYGAVGHFIDPDDVVPQTVVHNINKPLSTNLFLRAGPRAQVHFHPNEVKAAIVTCGGLCPGLNTVIREVVMTLWGRYGVRKILGVKNGYRGFYAENLIELNPEVVDGIHRRGGTMLGTSRGGSVTAKIVDAIEYRGINHVYIIGGDGTQKGALAIHEEARKRGIKLAVAGIPKTIDNDVDIIDRSFGFDTAVEEAQHAINAAHVEATSTPLGVGLVKVMGRHAGFIAMHSTLSSRDVDLCLIPEVPFFMDGPGGVIEYIESKLALNNHVVIVIAEGAGQEQVQVAQSHVSGTDASGNKLLADCGLWLATDMKEKFKARGQEICLKYIDPTYMIRAVPSNAADNVYCTVLAQAAVHAAFAGYTGFMVGPVNGRHAIIPIDVATQTSSSVNPQDRMWARLMASNGQPSFAKKGGVQKKK</sequence>
<evidence type="ECO:0000256" key="6">
    <source>
        <dbReference type="ARBA" id="ARBA00022777"/>
    </source>
</evidence>
<evidence type="ECO:0000313" key="15">
    <source>
        <dbReference type="Proteomes" id="UP001190700"/>
    </source>
</evidence>
<comment type="subcellular location">
    <subcellularLocation>
        <location evidence="11">Cytoplasm</location>
    </subcellularLocation>
</comment>
<comment type="similarity">
    <text evidence="11">Belongs to the phosphofructokinase type A (PFKA) family. PPi-dependent PFK group II subfamily. Atypical ATP-dependent clade 'X' sub-subfamily.</text>
</comment>
<evidence type="ECO:0000256" key="4">
    <source>
        <dbReference type="ARBA" id="ARBA00022723"/>
    </source>
</evidence>
<dbReference type="GO" id="GO:0006002">
    <property type="term" value="P:fructose 6-phosphate metabolic process"/>
    <property type="evidence" value="ECO:0007669"/>
    <property type="project" value="InterPro"/>
</dbReference>
<keyword evidence="4 11" id="KW-0479">Metal-binding</keyword>
<feature type="active site" description="Proton acceptor" evidence="11">
    <location>
        <position position="256"/>
    </location>
</feature>